<dbReference type="Pfam" id="PF00326">
    <property type="entry name" value="Peptidase_S9"/>
    <property type="match status" value="1"/>
</dbReference>
<dbReference type="InterPro" id="IPR050300">
    <property type="entry name" value="GDXG_lipolytic_enzyme"/>
</dbReference>
<gene>
    <name evidence="4" type="ORF">GGR88_001114</name>
</gene>
<dbReference type="PROSITE" id="PS51318">
    <property type="entry name" value="TAT"/>
    <property type="match status" value="1"/>
</dbReference>
<dbReference type="SUPFAM" id="SSF53474">
    <property type="entry name" value="alpha/beta-Hydrolases"/>
    <property type="match status" value="1"/>
</dbReference>
<dbReference type="PANTHER" id="PTHR48081:SF6">
    <property type="entry name" value="PEPTIDASE S9 PROLYL OLIGOPEPTIDASE CATALYTIC DOMAIN-CONTAINING PROTEIN"/>
    <property type="match status" value="1"/>
</dbReference>
<proteinExistence type="predicted"/>
<evidence type="ECO:0000256" key="1">
    <source>
        <dbReference type="ARBA" id="ARBA00022801"/>
    </source>
</evidence>
<feature type="domain" description="Peptidase S9 prolyl oligopeptidase catalytic" evidence="3">
    <location>
        <begin position="160"/>
        <end position="294"/>
    </location>
</feature>
<dbReference type="InterPro" id="IPR029058">
    <property type="entry name" value="AB_hydrolase_fold"/>
</dbReference>
<evidence type="ECO:0000313" key="5">
    <source>
        <dbReference type="Proteomes" id="UP000734218"/>
    </source>
</evidence>
<keyword evidence="1" id="KW-0378">Hydrolase</keyword>
<protein>
    <submittedName>
        <fullName evidence="4">Acetyl esterase/lipase</fullName>
    </submittedName>
</protein>
<keyword evidence="5" id="KW-1185">Reference proteome</keyword>
<dbReference type="PANTHER" id="PTHR48081">
    <property type="entry name" value="AB HYDROLASE SUPERFAMILY PROTEIN C4A8.06C"/>
    <property type="match status" value="1"/>
</dbReference>
<evidence type="ECO:0000313" key="4">
    <source>
        <dbReference type="EMBL" id="NJC33640.1"/>
    </source>
</evidence>
<feature type="signal peptide" evidence="2">
    <location>
        <begin position="1"/>
        <end position="25"/>
    </location>
</feature>
<comment type="caution">
    <text evidence="4">The sequence shown here is derived from an EMBL/GenBank/DDBJ whole genome shotgun (WGS) entry which is preliminary data.</text>
</comment>
<feature type="chain" id="PRO_5045224641" evidence="2">
    <location>
        <begin position="26"/>
        <end position="320"/>
    </location>
</feature>
<name>A0ABX0XK74_9SPHN</name>
<dbReference type="InterPro" id="IPR001375">
    <property type="entry name" value="Peptidase_S9_cat"/>
</dbReference>
<sequence length="320" mass="34253">MDGIDRRSLIAAGMALPLMSGAATAQTSAAAMTAWPPRETIRLWPGRPPGSPATLPTYNPRMDGNPANPELWLRGVAEPIVGVFRPERPDGRAILTIPGGGYGFVSIENEGIDVASVLNPKGITVFALAYRLPGEGWSDETAVPLQDAQRAMRLIRQGARGFGIDPDRLGIVGFSAGGHLATSLTVAHGDRVYAPVDAADQLSARPAYSGLVYPVTSGRALGRPGDDSAAFRTYRRFDGPARLTSESPPLFIVHALDDPLVPLAHPRAMFDAAIEKRVPVEAHFLERGGHGFGAMNLPERAPGRTWPDLFERWIAARETA</sequence>
<evidence type="ECO:0000256" key="2">
    <source>
        <dbReference type="SAM" id="SignalP"/>
    </source>
</evidence>
<dbReference type="Proteomes" id="UP000734218">
    <property type="component" value="Unassembled WGS sequence"/>
</dbReference>
<dbReference type="EMBL" id="JAATJE010000001">
    <property type="protein sequence ID" value="NJC33640.1"/>
    <property type="molecule type" value="Genomic_DNA"/>
</dbReference>
<evidence type="ECO:0000259" key="3">
    <source>
        <dbReference type="Pfam" id="PF00326"/>
    </source>
</evidence>
<organism evidence="4 5">
    <name type="scientific">Sphingomonas jejuensis</name>
    <dbReference type="NCBI Taxonomy" id="904715"/>
    <lineage>
        <taxon>Bacteria</taxon>
        <taxon>Pseudomonadati</taxon>
        <taxon>Pseudomonadota</taxon>
        <taxon>Alphaproteobacteria</taxon>
        <taxon>Sphingomonadales</taxon>
        <taxon>Sphingomonadaceae</taxon>
        <taxon>Sphingomonas</taxon>
    </lineage>
</organism>
<dbReference type="RefSeq" id="WP_167953603.1">
    <property type="nucleotide sequence ID" value="NZ_JAATJE010000001.1"/>
</dbReference>
<dbReference type="InterPro" id="IPR006311">
    <property type="entry name" value="TAT_signal"/>
</dbReference>
<reference evidence="4 5" key="1">
    <citation type="submission" date="2020-03" db="EMBL/GenBank/DDBJ databases">
        <title>Genomic Encyclopedia of Type Strains, Phase IV (KMG-IV): sequencing the most valuable type-strain genomes for metagenomic binning, comparative biology and taxonomic classification.</title>
        <authorList>
            <person name="Goeker M."/>
        </authorList>
    </citation>
    <scope>NUCLEOTIDE SEQUENCE [LARGE SCALE GENOMIC DNA]</scope>
    <source>
        <strain evidence="4 5">DSM 27651</strain>
    </source>
</reference>
<dbReference type="Gene3D" id="3.40.50.1820">
    <property type="entry name" value="alpha/beta hydrolase"/>
    <property type="match status" value="1"/>
</dbReference>
<keyword evidence="2" id="KW-0732">Signal</keyword>
<accession>A0ABX0XK74</accession>